<evidence type="ECO:0000313" key="3">
    <source>
        <dbReference type="EMBL" id="GGP77188.1"/>
    </source>
</evidence>
<reference evidence="3" key="2">
    <citation type="submission" date="2020-09" db="EMBL/GenBank/DDBJ databases">
        <authorList>
            <person name="Sun Q."/>
            <person name="Ohkuma M."/>
        </authorList>
    </citation>
    <scope>NUCLEOTIDE SEQUENCE</scope>
    <source>
        <strain evidence="3">JCM 3313</strain>
    </source>
</reference>
<dbReference type="EMBL" id="BMRG01000017">
    <property type="protein sequence ID" value="GGP77188.1"/>
    <property type="molecule type" value="Genomic_DNA"/>
</dbReference>
<dbReference type="PROSITE" id="PS51257">
    <property type="entry name" value="PROKAR_LIPOPROTEIN"/>
    <property type="match status" value="1"/>
</dbReference>
<evidence type="ECO:0000256" key="2">
    <source>
        <dbReference type="SAM" id="SignalP"/>
    </source>
</evidence>
<evidence type="ECO:0008006" key="5">
    <source>
        <dbReference type="Google" id="ProtNLM"/>
    </source>
</evidence>
<dbReference type="RefSeq" id="WP_189226556.1">
    <property type="nucleotide sequence ID" value="NZ_BMRG01000017.1"/>
</dbReference>
<evidence type="ECO:0000256" key="1">
    <source>
        <dbReference type="SAM" id="MobiDB-lite"/>
    </source>
</evidence>
<reference evidence="3" key="1">
    <citation type="journal article" date="2014" name="Int. J. Syst. Evol. Microbiol.">
        <title>Complete genome sequence of Corynebacterium casei LMG S-19264T (=DSM 44701T), isolated from a smear-ripened cheese.</title>
        <authorList>
            <consortium name="US DOE Joint Genome Institute (JGI-PGF)"/>
            <person name="Walter F."/>
            <person name="Albersmeier A."/>
            <person name="Kalinowski J."/>
            <person name="Ruckert C."/>
        </authorList>
    </citation>
    <scope>NUCLEOTIDE SEQUENCE</scope>
    <source>
        <strain evidence="3">JCM 3313</strain>
    </source>
</reference>
<keyword evidence="4" id="KW-1185">Reference proteome</keyword>
<dbReference type="Proteomes" id="UP000639606">
    <property type="component" value="Unassembled WGS sequence"/>
</dbReference>
<comment type="caution">
    <text evidence="3">The sequence shown here is derived from an EMBL/GenBank/DDBJ whole genome shotgun (WGS) entry which is preliminary data.</text>
</comment>
<name>A0A918AS97_9PSEU</name>
<sequence>MRVGVMLGGCAAAAALLVGSAACSAGGSTTSGPTLGATALGPPLTTTTQIAEWLREKTGECAQAEQRTMEQFAEFLGPLRTKLYAPYVAEWATCKVGPYERLGLVVFHRDRLAEFQKSWQAARASGEVGDDPDFGFGNGFALSGTLGLESLGLHHLRCSPAAGSASTANSAREADGAPTTDGGSTANSGSATGGTSTAESGTEDGGGHTLPAEAPGCVYIQPPGHHH</sequence>
<feature type="region of interest" description="Disordered" evidence="1">
    <location>
        <begin position="162"/>
        <end position="227"/>
    </location>
</feature>
<proteinExistence type="predicted"/>
<dbReference type="AlphaFoldDB" id="A0A918AS97"/>
<organism evidence="3 4">
    <name type="scientific">Saccharothrix coeruleofusca</name>
    <dbReference type="NCBI Taxonomy" id="33919"/>
    <lineage>
        <taxon>Bacteria</taxon>
        <taxon>Bacillati</taxon>
        <taxon>Actinomycetota</taxon>
        <taxon>Actinomycetes</taxon>
        <taxon>Pseudonocardiales</taxon>
        <taxon>Pseudonocardiaceae</taxon>
        <taxon>Saccharothrix</taxon>
    </lineage>
</organism>
<feature type="chain" id="PRO_5039542034" description="Lipoprotein" evidence="2">
    <location>
        <begin position="26"/>
        <end position="227"/>
    </location>
</feature>
<evidence type="ECO:0000313" key="4">
    <source>
        <dbReference type="Proteomes" id="UP000639606"/>
    </source>
</evidence>
<gene>
    <name evidence="3" type="ORF">GCM10010185_58530</name>
</gene>
<accession>A0A918AS97</accession>
<feature type="compositionally biased region" description="Low complexity" evidence="1">
    <location>
        <begin position="179"/>
        <end position="200"/>
    </location>
</feature>
<keyword evidence="2" id="KW-0732">Signal</keyword>
<feature type="signal peptide" evidence="2">
    <location>
        <begin position="1"/>
        <end position="25"/>
    </location>
</feature>
<protein>
    <recommendedName>
        <fullName evidence="5">Lipoprotein</fullName>
    </recommendedName>
</protein>